<comment type="caution">
    <text evidence="2">The sequence shown here is derived from an EMBL/GenBank/DDBJ whole genome shotgun (WGS) entry which is preliminary data.</text>
</comment>
<dbReference type="AlphaFoldDB" id="A0A8J7CEX0"/>
<dbReference type="SUPFAM" id="SSF52540">
    <property type="entry name" value="P-loop containing nucleoside triphosphate hydrolases"/>
    <property type="match status" value="1"/>
</dbReference>
<name>A0A8J7CEX0_9CYAN</name>
<dbReference type="InterPro" id="IPR024983">
    <property type="entry name" value="CHAT_dom"/>
</dbReference>
<evidence type="ECO:0000259" key="1">
    <source>
        <dbReference type="Pfam" id="PF12770"/>
    </source>
</evidence>
<feature type="domain" description="CHAT" evidence="1">
    <location>
        <begin position="12"/>
        <end position="162"/>
    </location>
</feature>
<proteinExistence type="predicted"/>
<dbReference type="EMBL" id="JACXAE010000063">
    <property type="protein sequence ID" value="MBD2774030.1"/>
    <property type="molecule type" value="Genomic_DNA"/>
</dbReference>
<evidence type="ECO:0000313" key="2">
    <source>
        <dbReference type="EMBL" id="MBD2774030.1"/>
    </source>
</evidence>
<protein>
    <submittedName>
        <fullName evidence="2">AAA-like domain-containing protein</fullName>
    </submittedName>
</protein>
<dbReference type="InterPro" id="IPR027417">
    <property type="entry name" value="P-loop_NTPase"/>
</dbReference>
<sequence length="532" mass="60785">MSDNTQTRKILLLSANPRGTSKLRLDEEMREIKEGLRRSKKRDLYLINTAEAVRYRDIHRAILDYEPHIIHFCGHGAGEEGLAFEDEMGKVKLVDADAIAGLFQLFADQVECIVLNACYSKYQAEEIARHINYVVGMSQAIQDQAAIEFAVGFYDALGAGRNYEFAYKLGCNAIPMAGIPQELIPQLIVKSNLPILYKEPTTNIYIERPPIEEKCYKAILQPGALIRIKAPQRMGKTLLLEKLLDYAREQGYQTAKLDLNQADRNTLTSLKSFLQWLCVDVSDRLELDVKVNDYWLESIGINTSCTRYFEKYLLANIDSPLVFAIDNFERLFKCENIFSEFCLLLRSWYETAKQGDRMGKIWKKLRLVVVNSTEVYPTLDTNRSPFNVGLAIELPEFNQQQVEEMTHLYELDGELKEDGLSQLMGLVGGHPYLVQEAIANLKTQQMTLEELLKLAPTEQGIFSHHLRQQLGCLQDDSQLESAYKKVVMTNETVRLNPEITFKLHSIGLVKIVRNDCVPSCDLYRQYFSVHLG</sequence>
<keyword evidence="3" id="KW-1185">Reference proteome</keyword>
<dbReference type="RefSeq" id="WP_190830527.1">
    <property type="nucleotide sequence ID" value="NZ_CAWPPI010000063.1"/>
</dbReference>
<gene>
    <name evidence="2" type="ORF">ICL16_18615</name>
</gene>
<organism evidence="2 3">
    <name type="scientific">Iningainema tapete BLCC-T55</name>
    <dbReference type="NCBI Taxonomy" id="2748662"/>
    <lineage>
        <taxon>Bacteria</taxon>
        <taxon>Bacillati</taxon>
        <taxon>Cyanobacteriota</taxon>
        <taxon>Cyanophyceae</taxon>
        <taxon>Nostocales</taxon>
        <taxon>Scytonemataceae</taxon>
        <taxon>Iningainema tapete</taxon>
    </lineage>
</organism>
<reference evidence="2" key="1">
    <citation type="submission" date="2020-09" db="EMBL/GenBank/DDBJ databases">
        <title>Iningainema tapete sp. nov. (Scytonemataceae, Cyanobacteria) from greenhouses in central Florida (USA) produces two types of nodularin with biosynthetic potential for microcystin-LR and anabaenopeptins.</title>
        <authorList>
            <person name="Berthold D.E."/>
            <person name="Lefler F.W."/>
            <person name="Huang I.-S."/>
            <person name="Abdulla H."/>
            <person name="Zimba P.V."/>
            <person name="Laughinghouse H.D. IV."/>
        </authorList>
    </citation>
    <scope>NUCLEOTIDE SEQUENCE</scope>
    <source>
        <strain evidence="2">BLCCT55</strain>
    </source>
</reference>
<accession>A0A8J7CEX0</accession>
<dbReference type="Gene3D" id="3.40.50.300">
    <property type="entry name" value="P-loop containing nucleotide triphosphate hydrolases"/>
    <property type="match status" value="1"/>
</dbReference>
<dbReference type="Proteomes" id="UP000629098">
    <property type="component" value="Unassembled WGS sequence"/>
</dbReference>
<evidence type="ECO:0000313" key="3">
    <source>
        <dbReference type="Proteomes" id="UP000629098"/>
    </source>
</evidence>
<dbReference type="Pfam" id="PF14516">
    <property type="entry name" value="AAA_35"/>
    <property type="match status" value="1"/>
</dbReference>
<dbReference type="Pfam" id="PF12770">
    <property type="entry name" value="CHAT"/>
    <property type="match status" value="1"/>
</dbReference>